<evidence type="ECO:0000313" key="3">
    <source>
        <dbReference type="Proteomes" id="UP001152797"/>
    </source>
</evidence>
<proteinExistence type="predicted"/>
<organism evidence="1">
    <name type="scientific">Cladocopium goreaui</name>
    <dbReference type="NCBI Taxonomy" id="2562237"/>
    <lineage>
        <taxon>Eukaryota</taxon>
        <taxon>Sar</taxon>
        <taxon>Alveolata</taxon>
        <taxon>Dinophyceae</taxon>
        <taxon>Suessiales</taxon>
        <taxon>Symbiodiniaceae</taxon>
        <taxon>Cladocopium</taxon>
    </lineage>
</organism>
<reference evidence="1" key="1">
    <citation type="submission" date="2022-10" db="EMBL/GenBank/DDBJ databases">
        <authorList>
            <person name="Chen Y."/>
            <person name="Dougan E. K."/>
            <person name="Chan C."/>
            <person name="Rhodes N."/>
            <person name="Thang M."/>
        </authorList>
    </citation>
    <scope>NUCLEOTIDE SEQUENCE</scope>
</reference>
<evidence type="ECO:0000313" key="2">
    <source>
        <dbReference type="EMBL" id="CAL1164256.1"/>
    </source>
</evidence>
<reference evidence="2" key="2">
    <citation type="submission" date="2024-04" db="EMBL/GenBank/DDBJ databases">
        <authorList>
            <person name="Chen Y."/>
            <person name="Shah S."/>
            <person name="Dougan E. K."/>
            <person name="Thang M."/>
            <person name="Chan C."/>
        </authorList>
    </citation>
    <scope>NUCLEOTIDE SEQUENCE [LARGE SCALE GENOMIC DNA]</scope>
</reference>
<dbReference type="EMBL" id="CAMXCT030004957">
    <property type="protein sequence ID" value="CAL4798193.1"/>
    <property type="molecule type" value="Genomic_DNA"/>
</dbReference>
<name>A0A9P1DIN2_9DINO</name>
<sequence>MPAINGGCAASRRAAKSRKTRAAVVPSSTVQSLARSLARGAPAVQVAEHAAAILEDDRALGIVRQDATLERLARAGARDVFAAFKDAALRVSMEISYVKLGQAEKHPMIMPEAFLSALYTNNRLDLLLPEKSLAASAPVLKEYWRRFKLQFGADHEVFQNISDEDEARLLPVKIHGDEGWILGAGTSKSVLRSQREQAAAQKLNILGNPETTRFLTLAALKEVYGEDDEFLRDATRLIGMSFQRLLTSGFKFPDGSTLYLAAISVKGDWPWLIEAAGLVRHFRKAPKKGHTTGAAAVPWDRVEPFTELLPTPYDLPQLLAEGCNNDSSLRRFVSKYFCNMFFFHFSFCKACPLVVNPVAKISQMPLTLLQEFLEYVLQQPPFADMVVLDRRWVLILLVAQSINRAMRNLYRSGAWLHSSDASPLAHSGLTSCRAYRRLADLSLELAEPRFPMHPKFHMLVHTFRFMQLDAARVEWQESPLCDSCQMDEGFVGQLAELNGKSRHCATLARWTRDLLASWPGTPGGFLRRLQCTGL</sequence>
<evidence type="ECO:0000313" key="1">
    <source>
        <dbReference type="EMBL" id="CAI4010881.1"/>
    </source>
</evidence>
<dbReference type="EMBL" id="CAMXCT020004957">
    <property type="protein sequence ID" value="CAL1164256.1"/>
    <property type="molecule type" value="Genomic_DNA"/>
</dbReference>
<accession>A0A9P1DIN2</accession>
<protein>
    <submittedName>
        <fullName evidence="1">Uncharacterized protein</fullName>
    </submittedName>
</protein>
<comment type="caution">
    <text evidence="1">The sequence shown here is derived from an EMBL/GenBank/DDBJ whole genome shotgun (WGS) entry which is preliminary data.</text>
</comment>
<dbReference type="EMBL" id="CAMXCT010004957">
    <property type="protein sequence ID" value="CAI4010881.1"/>
    <property type="molecule type" value="Genomic_DNA"/>
</dbReference>
<keyword evidence="3" id="KW-1185">Reference proteome</keyword>
<dbReference type="Proteomes" id="UP001152797">
    <property type="component" value="Unassembled WGS sequence"/>
</dbReference>
<dbReference type="AlphaFoldDB" id="A0A9P1DIN2"/>
<dbReference type="OrthoDB" id="428223at2759"/>
<gene>
    <name evidence="1" type="ORF">C1SCF055_LOCUS36102</name>
</gene>